<dbReference type="PROSITE" id="PS50110">
    <property type="entry name" value="RESPONSE_REGULATORY"/>
    <property type="match status" value="1"/>
</dbReference>
<evidence type="ECO:0000256" key="1">
    <source>
        <dbReference type="ARBA" id="ARBA00022741"/>
    </source>
</evidence>
<dbReference type="Gene3D" id="3.40.50.300">
    <property type="entry name" value="P-loop containing nucleotide triphosphate hydrolases"/>
    <property type="match status" value="1"/>
</dbReference>
<name>A0A4D7JIP0_9BACT</name>
<dbReference type="SMART" id="SM00382">
    <property type="entry name" value="AAA"/>
    <property type="match status" value="1"/>
</dbReference>
<dbReference type="Gene3D" id="3.40.50.2300">
    <property type="match status" value="1"/>
</dbReference>
<feature type="modified residue" description="4-aspartylphosphate" evidence="5">
    <location>
        <position position="54"/>
    </location>
</feature>
<dbReference type="SUPFAM" id="SSF52540">
    <property type="entry name" value="P-loop containing nucleoside triphosphate hydrolases"/>
    <property type="match status" value="1"/>
</dbReference>
<dbReference type="InterPro" id="IPR058031">
    <property type="entry name" value="AAA_lid_NorR"/>
</dbReference>
<dbReference type="Gene3D" id="1.10.8.60">
    <property type="match status" value="1"/>
</dbReference>
<dbReference type="CDD" id="cd00009">
    <property type="entry name" value="AAA"/>
    <property type="match status" value="1"/>
</dbReference>
<evidence type="ECO:0000256" key="2">
    <source>
        <dbReference type="ARBA" id="ARBA00022840"/>
    </source>
</evidence>
<organism evidence="9 10">
    <name type="scientific">Mangrovivirga cuniculi</name>
    <dbReference type="NCBI Taxonomy" id="2715131"/>
    <lineage>
        <taxon>Bacteria</taxon>
        <taxon>Pseudomonadati</taxon>
        <taxon>Bacteroidota</taxon>
        <taxon>Cytophagia</taxon>
        <taxon>Cytophagales</taxon>
        <taxon>Mangrovivirgaceae</taxon>
        <taxon>Mangrovivirga</taxon>
    </lineage>
</organism>
<dbReference type="RefSeq" id="WP_137091457.1">
    <property type="nucleotide sequence ID" value="NZ_CP028923.1"/>
</dbReference>
<keyword evidence="5" id="KW-0597">Phosphoprotein</keyword>
<dbReference type="InterPro" id="IPR001789">
    <property type="entry name" value="Sig_transdc_resp-reg_receiver"/>
</dbReference>
<dbReference type="InterPro" id="IPR027417">
    <property type="entry name" value="P-loop_NTPase"/>
</dbReference>
<dbReference type="OrthoDB" id="9782110at2"/>
<keyword evidence="10" id="KW-1185">Reference proteome</keyword>
<sequence>MANESILIVDDEQDLCTILTSFLEKKGFNCHACHNAAEAVEYSKSNHIDLALIDLRLPDEDGITLMKKIKIFHPDIAVLIITGYSDVKTAVSAIRLGASDYVSKPLYTDEIYQSVKQALEKKKEIPATKNKEPKKGSNSTSSKKSKNKKTPNEPTINKDYVLGSSEYSKTVFDHIKLVAPTDLSVIINGETGTGKEVAARLIHQNSKRKDKSFVAIDCGALPEELAGSELFGHIKGAFTGALKDKMGSFEVADGGTLFLDEIGNLSYENQVKLLRAIQEGEIKRLGSNDKINVDVRIIVATNEDLSKLISDDGFREDLYHRLNEFTVTMAPIRERKDDIPEFAEFFLQQANEALNKEVKGISNKAMKALTRYEWHGNLREMKNVIKRAVLLCNDEEIHEKHLPQMVVEYIPDPPEENFMNNLPLDLKAAAMEAEKSVIIQALRKVGYNKSKAADLLNIDRKTLYNKLKNFNLATD</sequence>
<dbReference type="GO" id="GO:0043565">
    <property type="term" value="F:sequence-specific DNA binding"/>
    <property type="evidence" value="ECO:0007669"/>
    <property type="project" value="InterPro"/>
</dbReference>
<dbReference type="InterPro" id="IPR002078">
    <property type="entry name" value="Sigma_54_int"/>
</dbReference>
<proteinExistence type="predicted"/>
<dbReference type="Pfam" id="PF02954">
    <property type="entry name" value="HTH_8"/>
    <property type="match status" value="1"/>
</dbReference>
<dbReference type="InterPro" id="IPR025943">
    <property type="entry name" value="Sigma_54_int_dom_ATP-bd_2"/>
</dbReference>
<dbReference type="SUPFAM" id="SSF52172">
    <property type="entry name" value="CheY-like"/>
    <property type="match status" value="1"/>
</dbReference>
<dbReference type="PROSITE" id="PS00676">
    <property type="entry name" value="SIGMA54_INTERACT_2"/>
    <property type="match status" value="1"/>
</dbReference>
<keyword evidence="3" id="KW-0805">Transcription regulation</keyword>
<dbReference type="AlphaFoldDB" id="A0A4D7JIP0"/>
<dbReference type="InterPro" id="IPR002197">
    <property type="entry name" value="HTH_Fis"/>
</dbReference>
<evidence type="ECO:0000259" key="8">
    <source>
        <dbReference type="PROSITE" id="PS50110"/>
    </source>
</evidence>
<dbReference type="EMBL" id="CP028923">
    <property type="protein sequence ID" value="QCK15859.1"/>
    <property type="molecule type" value="Genomic_DNA"/>
</dbReference>
<keyword evidence="1" id="KW-0547">Nucleotide-binding</keyword>
<feature type="compositionally biased region" description="Basic and acidic residues" evidence="6">
    <location>
        <begin position="123"/>
        <end position="135"/>
    </location>
</feature>
<dbReference type="GO" id="GO:0006355">
    <property type="term" value="P:regulation of DNA-templated transcription"/>
    <property type="evidence" value="ECO:0007669"/>
    <property type="project" value="InterPro"/>
</dbReference>
<dbReference type="SUPFAM" id="SSF46689">
    <property type="entry name" value="Homeodomain-like"/>
    <property type="match status" value="1"/>
</dbReference>
<dbReference type="Pfam" id="PF00158">
    <property type="entry name" value="Sigma54_activat"/>
    <property type="match status" value="1"/>
</dbReference>
<evidence type="ECO:0000313" key="9">
    <source>
        <dbReference type="EMBL" id="QCK15859.1"/>
    </source>
</evidence>
<evidence type="ECO:0000256" key="6">
    <source>
        <dbReference type="SAM" id="MobiDB-lite"/>
    </source>
</evidence>
<dbReference type="PANTHER" id="PTHR32071:SF81">
    <property type="entry name" value="PROPIONATE CATABOLISM OPERON REGULATORY PROTEIN"/>
    <property type="match status" value="1"/>
</dbReference>
<reference evidence="9 10" key="1">
    <citation type="submission" date="2018-04" db="EMBL/GenBank/DDBJ databases">
        <title>Complete genome uncultured novel isolate.</title>
        <authorList>
            <person name="Merlino G."/>
        </authorList>
    </citation>
    <scope>NUCLEOTIDE SEQUENCE [LARGE SCALE GENOMIC DNA]</scope>
    <source>
        <strain evidence="10">R1DC9</strain>
    </source>
</reference>
<dbReference type="Pfam" id="PF25601">
    <property type="entry name" value="AAA_lid_14"/>
    <property type="match status" value="1"/>
</dbReference>
<dbReference type="KEGG" id="fpf:DCC35_14445"/>
<gene>
    <name evidence="9" type="ORF">DCC35_14445</name>
</gene>
<evidence type="ECO:0000256" key="5">
    <source>
        <dbReference type="PROSITE-ProRule" id="PRU00169"/>
    </source>
</evidence>
<dbReference type="InterPro" id="IPR003593">
    <property type="entry name" value="AAA+_ATPase"/>
</dbReference>
<dbReference type="Pfam" id="PF00072">
    <property type="entry name" value="Response_reg"/>
    <property type="match status" value="1"/>
</dbReference>
<evidence type="ECO:0000256" key="4">
    <source>
        <dbReference type="ARBA" id="ARBA00023163"/>
    </source>
</evidence>
<dbReference type="PRINTS" id="PR01590">
    <property type="entry name" value="HTHFIS"/>
</dbReference>
<evidence type="ECO:0000259" key="7">
    <source>
        <dbReference type="PROSITE" id="PS50045"/>
    </source>
</evidence>
<keyword evidence="4" id="KW-0804">Transcription</keyword>
<evidence type="ECO:0000313" key="10">
    <source>
        <dbReference type="Proteomes" id="UP000298616"/>
    </source>
</evidence>
<dbReference type="Gene3D" id="1.10.10.60">
    <property type="entry name" value="Homeodomain-like"/>
    <property type="match status" value="1"/>
</dbReference>
<dbReference type="GO" id="GO:0000160">
    <property type="term" value="P:phosphorelay signal transduction system"/>
    <property type="evidence" value="ECO:0007669"/>
    <property type="project" value="InterPro"/>
</dbReference>
<dbReference type="InterPro" id="IPR011006">
    <property type="entry name" value="CheY-like_superfamily"/>
</dbReference>
<dbReference type="PROSITE" id="PS50045">
    <property type="entry name" value="SIGMA54_INTERACT_4"/>
    <property type="match status" value="1"/>
</dbReference>
<accession>A0A4D7JIP0</accession>
<dbReference type="PANTHER" id="PTHR32071">
    <property type="entry name" value="TRANSCRIPTIONAL REGULATORY PROTEIN"/>
    <property type="match status" value="1"/>
</dbReference>
<feature type="domain" description="Sigma-54 factor interaction" evidence="7">
    <location>
        <begin position="161"/>
        <end position="390"/>
    </location>
</feature>
<dbReference type="GO" id="GO:0005524">
    <property type="term" value="F:ATP binding"/>
    <property type="evidence" value="ECO:0007669"/>
    <property type="project" value="UniProtKB-KW"/>
</dbReference>
<dbReference type="FunFam" id="3.40.50.300:FF:000006">
    <property type="entry name" value="DNA-binding transcriptional regulator NtrC"/>
    <property type="match status" value="1"/>
</dbReference>
<dbReference type="Proteomes" id="UP000298616">
    <property type="component" value="Chromosome"/>
</dbReference>
<feature type="region of interest" description="Disordered" evidence="6">
    <location>
        <begin position="123"/>
        <end position="159"/>
    </location>
</feature>
<protein>
    <submittedName>
        <fullName evidence="9">Sigma-54-dependent Fis family transcriptional regulator</fullName>
    </submittedName>
</protein>
<evidence type="ECO:0000256" key="3">
    <source>
        <dbReference type="ARBA" id="ARBA00023015"/>
    </source>
</evidence>
<feature type="domain" description="Response regulatory" evidence="8">
    <location>
        <begin position="5"/>
        <end position="119"/>
    </location>
</feature>
<dbReference type="InterPro" id="IPR009057">
    <property type="entry name" value="Homeodomain-like_sf"/>
</dbReference>
<dbReference type="SMART" id="SM00448">
    <property type="entry name" value="REC"/>
    <property type="match status" value="1"/>
</dbReference>
<keyword evidence="2" id="KW-0067">ATP-binding</keyword>